<dbReference type="CDD" id="cd06550">
    <property type="entry name" value="TM_ABC_iron-siderophores_like"/>
    <property type="match status" value="1"/>
</dbReference>
<evidence type="ECO:0000256" key="3">
    <source>
        <dbReference type="ARBA" id="ARBA00022448"/>
    </source>
</evidence>
<keyword evidence="10" id="KW-1185">Reference proteome</keyword>
<evidence type="ECO:0000256" key="8">
    <source>
        <dbReference type="SAM" id="Phobius"/>
    </source>
</evidence>
<feature type="transmembrane region" description="Helical" evidence="8">
    <location>
        <begin position="129"/>
        <end position="150"/>
    </location>
</feature>
<dbReference type="PANTHER" id="PTHR30472">
    <property type="entry name" value="FERRIC ENTEROBACTIN TRANSPORT SYSTEM PERMEASE PROTEIN"/>
    <property type="match status" value="1"/>
</dbReference>
<reference evidence="9 10" key="1">
    <citation type="submission" date="2021-05" db="EMBL/GenBank/DDBJ databases">
        <title>Comparative genomic studies on the polysaccharide-degrading batcterial strains of the Flammeovirga genus.</title>
        <authorList>
            <person name="Zewei F."/>
            <person name="Zheng Z."/>
            <person name="Yu L."/>
            <person name="Ruyue G."/>
            <person name="Yanhong M."/>
            <person name="Yuanyuan C."/>
            <person name="Jingyan G."/>
            <person name="Wenjun H."/>
        </authorList>
    </citation>
    <scope>NUCLEOTIDE SEQUENCE [LARGE SCALE GENOMIC DNA]</scope>
    <source>
        <strain evidence="9 10">NBRC:100898</strain>
    </source>
</reference>
<dbReference type="Proteomes" id="UP000678679">
    <property type="component" value="Chromosome 1"/>
</dbReference>
<dbReference type="KEGG" id="fya:KMW28_09930"/>
<dbReference type="Pfam" id="PF01032">
    <property type="entry name" value="FecCD"/>
    <property type="match status" value="1"/>
</dbReference>
<sequence length="342" mass="35847">MIEKTKSIKFRITLFGLAIIPFFLLNISVGSSDISLSSLWEAVIHQTDENSGIYTIFTLIRLPKALVALLAGVGLSVSGLLMQALFRNPMAGPSVLGINSGASLGVAFVSLSVGLGIGSSSFLQNSGAWMTILASSAGAAMVLLVILIVAHNLKDNVALLIIGIMVGALTSSLVGIAQYFSSPDALQEYILWTFGSLGGIVYEQIIVLTLIIILGIIVSVTLCKSMNLMILGEQYAISMGLNIKRYRFLSILSASLLAGSITGFCGPIGFIGIAAPHLARVVAKTSDHFKLLPLSAFIGAIIMLGCDTISHISESGVVLPINSITSLIGAPIVILAMVKGRK</sequence>
<dbReference type="GO" id="GO:0022857">
    <property type="term" value="F:transmembrane transporter activity"/>
    <property type="evidence" value="ECO:0007669"/>
    <property type="project" value="InterPro"/>
</dbReference>
<dbReference type="EMBL" id="CP076132">
    <property type="protein sequence ID" value="QWG03872.1"/>
    <property type="molecule type" value="Genomic_DNA"/>
</dbReference>
<keyword evidence="4" id="KW-1003">Cell membrane</keyword>
<feature type="transmembrane region" description="Helical" evidence="8">
    <location>
        <begin position="317"/>
        <end position="338"/>
    </location>
</feature>
<dbReference type="SUPFAM" id="SSF81345">
    <property type="entry name" value="ABC transporter involved in vitamin B12 uptake, BtuC"/>
    <property type="match status" value="1"/>
</dbReference>
<dbReference type="InterPro" id="IPR000522">
    <property type="entry name" value="ABC_transptr_permease_BtuC"/>
</dbReference>
<comment type="similarity">
    <text evidence="2">Belongs to the binding-protein-dependent transport system permease family. FecCD subfamily.</text>
</comment>
<evidence type="ECO:0000256" key="2">
    <source>
        <dbReference type="ARBA" id="ARBA00007935"/>
    </source>
</evidence>
<evidence type="ECO:0000256" key="1">
    <source>
        <dbReference type="ARBA" id="ARBA00004651"/>
    </source>
</evidence>
<feature type="transmembrane region" description="Helical" evidence="8">
    <location>
        <begin position="98"/>
        <end position="117"/>
    </location>
</feature>
<keyword evidence="5 8" id="KW-0812">Transmembrane</keyword>
<evidence type="ECO:0000256" key="5">
    <source>
        <dbReference type="ARBA" id="ARBA00022692"/>
    </source>
</evidence>
<evidence type="ECO:0000256" key="7">
    <source>
        <dbReference type="ARBA" id="ARBA00023136"/>
    </source>
</evidence>
<dbReference type="GO" id="GO:0033214">
    <property type="term" value="P:siderophore-iron import into cell"/>
    <property type="evidence" value="ECO:0007669"/>
    <property type="project" value="TreeGrafter"/>
</dbReference>
<keyword evidence="6 8" id="KW-1133">Transmembrane helix</keyword>
<feature type="transmembrane region" description="Helical" evidence="8">
    <location>
        <begin position="291"/>
        <end position="310"/>
    </location>
</feature>
<feature type="transmembrane region" description="Helical" evidence="8">
    <location>
        <begin position="65"/>
        <end position="86"/>
    </location>
</feature>
<evidence type="ECO:0000256" key="4">
    <source>
        <dbReference type="ARBA" id="ARBA00022475"/>
    </source>
</evidence>
<evidence type="ECO:0000313" key="10">
    <source>
        <dbReference type="Proteomes" id="UP000678679"/>
    </source>
</evidence>
<accession>A0AAX1N9G6</accession>
<name>A0AAX1N9G6_9BACT</name>
<keyword evidence="7 8" id="KW-0472">Membrane</keyword>
<evidence type="ECO:0000313" key="9">
    <source>
        <dbReference type="EMBL" id="QWG03872.1"/>
    </source>
</evidence>
<keyword evidence="3" id="KW-0813">Transport</keyword>
<dbReference type="GO" id="GO:0005886">
    <property type="term" value="C:plasma membrane"/>
    <property type="evidence" value="ECO:0007669"/>
    <property type="project" value="UniProtKB-SubCell"/>
</dbReference>
<dbReference type="AlphaFoldDB" id="A0AAX1N9G6"/>
<dbReference type="PANTHER" id="PTHR30472:SF41">
    <property type="entry name" value="TRANSPORT SYSTEM PERMEASE PROTEIN"/>
    <property type="match status" value="1"/>
</dbReference>
<feature type="transmembrane region" description="Helical" evidence="8">
    <location>
        <begin position="200"/>
        <end position="223"/>
    </location>
</feature>
<organism evidence="9 10">
    <name type="scientific">Flammeovirga yaeyamensis</name>
    <dbReference type="NCBI Taxonomy" id="367791"/>
    <lineage>
        <taxon>Bacteria</taxon>
        <taxon>Pseudomonadati</taxon>
        <taxon>Bacteroidota</taxon>
        <taxon>Cytophagia</taxon>
        <taxon>Cytophagales</taxon>
        <taxon>Flammeovirgaceae</taxon>
        <taxon>Flammeovirga</taxon>
    </lineage>
</organism>
<comment type="subcellular location">
    <subcellularLocation>
        <location evidence="1">Cell membrane</location>
        <topology evidence="1">Multi-pass membrane protein</topology>
    </subcellularLocation>
</comment>
<dbReference type="InterPro" id="IPR037294">
    <property type="entry name" value="ABC_BtuC-like"/>
</dbReference>
<evidence type="ECO:0000256" key="6">
    <source>
        <dbReference type="ARBA" id="ARBA00022989"/>
    </source>
</evidence>
<protein>
    <submittedName>
        <fullName evidence="9">Iron ABC transporter permease</fullName>
    </submittedName>
</protein>
<dbReference type="Gene3D" id="1.10.3470.10">
    <property type="entry name" value="ABC transporter involved in vitamin B12 uptake, BtuC"/>
    <property type="match status" value="1"/>
</dbReference>
<feature type="transmembrane region" description="Helical" evidence="8">
    <location>
        <begin position="12"/>
        <end position="29"/>
    </location>
</feature>
<gene>
    <name evidence="9" type="ORF">KMW28_09930</name>
</gene>
<feature type="transmembrane region" description="Helical" evidence="8">
    <location>
        <begin position="157"/>
        <end position="180"/>
    </location>
</feature>
<feature type="transmembrane region" description="Helical" evidence="8">
    <location>
        <begin position="248"/>
        <end position="271"/>
    </location>
</feature>
<proteinExistence type="inferred from homology"/>